<sequence length="305" mass="33688">MAPDTAARAKRSGTEAVGSGLTGVRGLLRLARVTLVFILVLGGSVVVTERFVDSVRDVEDVGQVSQIMLDDVMFVLPDDELRASGAPTQLIERISAARPACLAREEPFDAYWNCYGRGETGEAFSPIAHREELRDLWLRTLTAHPVEYLQYRAELFGRYLTFSRLLYWPAEWRTEAESVGLGVPQGSAESLLGLYVRGTNDVVPIVYLPVFWAAVGALVCVWAGVARRITGRWLSRGDGRSGVRVPLRAEAATLASSALLYMLAYFPTIPEFHFRYTYWPAVALSTAVVLAAAGQFAAWRDQRSR</sequence>
<keyword evidence="1" id="KW-0812">Transmembrane</keyword>
<accession>A0ABR8WXA4</accession>
<feature type="transmembrane region" description="Helical" evidence="1">
    <location>
        <begin position="247"/>
        <end position="266"/>
    </location>
</feature>
<gene>
    <name evidence="2" type="ORF">H9634_11020</name>
</gene>
<keyword evidence="1" id="KW-0472">Membrane</keyword>
<name>A0ABR8WXA4_9MICO</name>
<protein>
    <submittedName>
        <fullName evidence="2">Uncharacterized protein</fullName>
    </submittedName>
</protein>
<feature type="transmembrane region" description="Helical" evidence="1">
    <location>
        <begin position="205"/>
        <end position="226"/>
    </location>
</feature>
<organism evidence="2 3">
    <name type="scientific">Brevibacterium gallinarum</name>
    <dbReference type="NCBI Taxonomy" id="2762220"/>
    <lineage>
        <taxon>Bacteria</taxon>
        <taxon>Bacillati</taxon>
        <taxon>Actinomycetota</taxon>
        <taxon>Actinomycetes</taxon>
        <taxon>Micrococcales</taxon>
        <taxon>Brevibacteriaceae</taxon>
        <taxon>Brevibacterium</taxon>
    </lineage>
</organism>
<evidence type="ECO:0000313" key="2">
    <source>
        <dbReference type="EMBL" id="MBD8021311.1"/>
    </source>
</evidence>
<dbReference type="EMBL" id="JACSPY010000011">
    <property type="protein sequence ID" value="MBD8021311.1"/>
    <property type="molecule type" value="Genomic_DNA"/>
</dbReference>
<dbReference type="Proteomes" id="UP000651517">
    <property type="component" value="Unassembled WGS sequence"/>
</dbReference>
<keyword evidence="1" id="KW-1133">Transmembrane helix</keyword>
<evidence type="ECO:0000313" key="3">
    <source>
        <dbReference type="Proteomes" id="UP000651517"/>
    </source>
</evidence>
<reference evidence="2 3" key="1">
    <citation type="submission" date="2020-08" db="EMBL/GenBank/DDBJ databases">
        <title>A Genomic Blueprint of the Chicken Gut Microbiome.</title>
        <authorList>
            <person name="Gilroy R."/>
            <person name="Ravi A."/>
            <person name="Getino M."/>
            <person name="Pursley I."/>
            <person name="Horton D.L."/>
            <person name="Alikhan N.-F."/>
            <person name="Baker D."/>
            <person name="Gharbi K."/>
            <person name="Hall N."/>
            <person name="Watson M."/>
            <person name="Adriaenssens E.M."/>
            <person name="Foster-Nyarko E."/>
            <person name="Jarju S."/>
            <person name="Secka A."/>
            <person name="Antonio M."/>
            <person name="Oren A."/>
            <person name="Chaudhuri R."/>
            <person name="La Ragione R.M."/>
            <person name="Hildebrand F."/>
            <person name="Pallen M.J."/>
        </authorList>
    </citation>
    <scope>NUCLEOTIDE SEQUENCE [LARGE SCALE GENOMIC DNA]</scope>
    <source>
        <strain evidence="2 3">Re57</strain>
    </source>
</reference>
<comment type="caution">
    <text evidence="2">The sequence shown here is derived from an EMBL/GenBank/DDBJ whole genome shotgun (WGS) entry which is preliminary data.</text>
</comment>
<evidence type="ECO:0000256" key="1">
    <source>
        <dbReference type="SAM" id="Phobius"/>
    </source>
</evidence>
<feature type="transmembrane region" description="Helical" evidence="1">
    <location>
        <begin position="30"/>
        <end position="47"/>
    </location>
</feature>
<proteinExistence type="predicted"/>
<dbReference type="RefSeq" id="WP_191726699.1">
    <property type="nucleotide sequence ID" value="NZ_JACSPY010000011.1"/>
</dbReference>
<feature type="transmembrane region" description="Helical" evidence="1">
    <location>
        <begin position="278"/>
        <end position="299"/>
    </location>
</feature>
<keyword evidence="3" id="KW-1185">Reference proteome</keyword>